<organism evidence="3 4">
    <name type="scientific">Flavivirga aquatica</name>
    <dbReference type="NCBI Taxonomy" id="1849968"/>
    <lineage>
        <taxon>Bacteria</taxon>
        <taxon>Pseudomonadati</taxon>
        <taxon>Bacteroidota</taxon>
        <taxon>Flavobacteriia</taxon>
        <taxon>Flavobacteriales</taxon>
        <taxon>Flavobacteriaceae</taxon>
        <taxon>Flavivirga</taxon>
    </lineage>
</organism>
<dbReference type="InterPro" id="IPR029058">
    <property type="entry name" value="AB_hydrolase_fold"/>
</dbReference>
<accession>A0A1E5SJN6</accession>
<dbReference type="OrthoDB" id="9777975at2"/>
<sequence length="291" mass="32617">MIKIKNCLILFLSIIFIPNTIFSQKENYTEILEIEYAIFNGKSVLLDLYMPKKKGIYPAIILVHGGGWVRGTRKGYKPMAISLVEKGYVVANIDYRLAGEAKFPGAVQDVKAAVRWLRTNAEKFNVDSNKISGIGGSAGGHLISMASLTGHSKKFNGRGNYPEVSGELQATVIMGSGVNQVARVKKAKYKYIKNAYMFFGGGYPEKAKNYREGSPINHITKHMKPILIIDGGKDKPGERYTEFIKKLNKKGIINKFKIVPNAKHAEWNKAPFLNQYTILIDQFLKETFNDM</sequence>
<dbReference type="SUPFAM" id="SSF53474">
    <property type="entry name" value="alpha/beta-Hydrolases"/>
    <property type="match status" value="1"/>
</dbReference>
<dbReference type="InterPro" id="IPR050300">
    <property type="entry name" value="GDXG_lipolytic_enzyme"/>
</dbReference>
<reference evidence="3 4" key="1">
    <citation type="submission" date="2016-05" db="EMBL/GenBank/DDBJ databases">
        <title>Draft Genome Sequence of Algibacter sp. Strain SK-16 Isolated from the Surface Water of Aburatsubo Inlet.</title>
        <authorList>
            <person name="Wong S.-K."/>
            <person name="Yoshizawa S."/>
            <person name="Nakajima Y."/>
            <person name="Ogura Y."/>
            <person name="Tetsuya H."/>
            <person name="Hamasaki K."/>
        </authorList>
    </citation>
    <scope>NUCLEOTIDE SEQUENCE [LARGE SCALE GENOMIC DNA]</scope>
    <source>
        <strain evidence="3 4">SK-16</strain>
    </source>
</reference>
<evidence type="ECO:0000256" key="1">
    <source>
        <dbReference type="ARBA" id="ARBA00022801"/>
    </source>
</evidence>
<dbReference type="Pfam" id="PF20434">
    <property type="entry name" value="BD-FAE"/>
    <property type="match status" value="1"/>
</dbReference>
<dbReference type="RefSeq" id="WP_069832004.1">
    <property type="nucleotide sequence ID" value="NZ_MDJD01000054.1"/>
</dbReference>
<evidence type="ECO:0000313" key="4">
    <source>
        <dbReference type="Proteomes" id="UP000095713"/>
    </source>
</evidence>
<evidence type="ECO:0000259" key="2">
    <source>
        <dbReference type="Pfam" id="PF20434"/>
    </source>
</evidence>
<name>A0A1E5SJN6_9FLAO</name>
<dbReference type="AlphaFoldDB" id="A0A1E5SJN6"/>
<dbReference type="Proteomes" id="UP000095713">
    <property type="component" value="Unassembled WGS sequence"/>
</dbReference>
<dbReference type="EMBL" id="MDJD01000054">
    <property type="protein sequence ID" value="OEJ99328.1"/>
    <property type="molecule type" value="Genomic_DNA"/>
</dbReference>
<feature type="domain" description="BD-FAE-like" evidence="2">
    <location>
        <begin position="46"/>
        <end position="235"/>
    </location>
</feature>
<dbReference type="STRING" id="1849968.A8C32_09180"/>
<dbReference type="GO" id="GO:0016787">
    <property type="term" value="F:hydrolase activity"/>
    <property type="evidence" value="ECO:0007669"/>
    <property type="project" value="UniProtKB-KW"/>
</dbReference>
<evidence type="ECO:0000313" key="3">
    <source>
        <dbReference type="EMBL" id="OEJ99328.1"/>
    </source>
</evidence>
<dbReference type="PANTHER" id="PTHR48081">
    <property type="entry name" value="AB HYDROLASE SUPERFAMILY PROTEIN C4A8.06C"/>
    <property type="match status" value="1"/>
</dbReference>
<dbReference type="InterPro" id="IPR049492">
    <property type="entry name" value="BD-FAE-like_dom"/>
</dbReference>
<protein>
    <recommendedName>
        <fullName evidence="2">BD-FAE-like domain-containing protein</fullName>
    </recommendedName>
</protein>
<gene>
    <name evidence="3" type="ORF">A8C32_09180</name>
</gene>
<proteinExistence type="predicted"/>
<dbReference type="Gene3D" id="3.40.50.1820">
    <property type="entry name" value="alpha/beta hydrolase"/>
    <property type="match status" value="1"/>
</dbReference>
<keyword evidence="1" id="KW-0378">Hydrolase</keyword>
<comment type="caution">
    <text evidence="3">The sequence shown here is derived from an EMBL/GenBank/DDBJ whole genome shotgun (WGS) entry which is preliminary data.</text>
</comment>
<keyword evidence="4" id="KW-1185">Reference proteome</keyword>